<keyword evidence="9" id="KW-0012">Acyltransferase</keyword>
<keyword evidence="6 7" id="KW-0472">Membrane</keyword>
<proteinExistence type="inferred from homology"/>
<dbReference type="InterPro" id="IPR002656">
    <property type="entry name" value="Acyl_transf_3_dom"/>
</dbReference>
<evidence type="ECO:0000256" key="5">
    <source>
        <dbReference type="ARBA" id="ARBA00022989"/>
    </source>
</evidence>
<feature type="transmembrane region" description="Helical" evidence="7">
    <location>
        <begin position="219"/>
        <end position="239"/>
    </location>
</feature>
<dbReference type="EMBL" id="CP043939">
    <property type="protein sequence ID" value="QER68014.1"/>
    <property type="molecule type" value="Genomic_DNA"/>
</dbReference>
<organism evidence="9 10">
    <name type="scientific">Paucilactobacillus nenjiangensis</name>
    <dbReference type="NCBI Taxonomy" id="1296540"/>
    <lineage>
        <taxon>Bacteria</taxon>
        <taxon>Bacillati</taxon>
        <taxon>Bacillota</taxon>
        <taxon>Bacilli</taxon>
        <taxon>Lactobacillales</taxon>
        <taxon>Lactobacillaceae</taxon>
        <taxon>Paucilactobacillus</taxon>
    </lineage>
</organism>
<feature type="transmembrane region" description="Helical" evidence="7">
    <location>
        <begin position="177"/>
        <end position="198"/>
    </location>
</feature>
<dbReference type="GO" id="GO:0016413">
    <property type="term" value="F:O-acetyltransferase activity"/>
    <property type="evidence" value="ECO:0007669"/>
    <property type="project" value="TreeGrafter"/>
</dbReference>
<dbReference type="Pfam" id="PF01757">
    <property type="entry name" value="Acyl_transf_3"/>
    <property type="match status" value="1"/>
</dbReference>
<feature type="transmembrane region" description="Helical" evidence="7">
    <location>
        <begin position="322"/>
        <end position="347"/>
    </location>
</feature>
<dbReference type="AlphaFoldDB" id="A0A5P1X547"/>
<dbReference type="PANTHER" id="PTHR40074:SF2">
    <property type="entry name" value="O-ACETYLTRANSFERASE WECH"/>
    <property type="match status" value="1"/>
</dbReference>
<evidence type="ECO:0000256" key="4">
    <source>
        <dbReference type="ARBA" id="ARBA00022692"/>
    </source>
</evidence>
<protein>
    <submittedName>
        <fullName evidence="9">Acyltransferase</fullName>
    </submittedName>
</protein>
<dbReference type="GO" id="GO:0005886">
    <property type="term" value="C:plasma membrane"/>
    <property type="evidence" value="ECO:0007669"/>
    <property type="project" value="UniProtKB-SubCell"/>
</dbReference>
<evidence type="ECO:0000313" key="10">
    <source>
        <dbReference type="Proteomes" id="UP000325295"/>
    </source>
</evidence>
<reference evidence="9 10" key="1">
    <citation type="submission" date="2019-09" db="EMBL/GenBank/DDBJ databases">
        <title>Complete Genome Sequence of Lactobacillus nenjiangensis SH-Y15, isolated from sauerkraut.</title>
        <authorList>
            <person name="Yang H."/>
        </authorList>
    </citation>
    <scope>NUCLEOTIDE SEQUENCE [LARGE SCALE GENOMIC DNA]</scope>
    <source>
        <strain evidence="9 10">SH-Y15</strain>
    </source>
</reference>
<feature type="transmembrane region" description="Helical" evidence="7">
    <location>
        <begin position="117"/>
        <end position="136"/>
    </location>
</feature>
<feature type="domain" description="Acyltransferase 3" evidence="8">
    <location>
        <begin position="1"/>
        <end position="347"/>
    </location>
</feature>
<comment type="subcellular location">
    <subcellularLocation>
        <location evidence="1">Cell membrane</location>
        <topology evidence="1">Multi-pass membrane protein</topology>
    </subcellularLocation>
</comment>
<keyword evidence="3" id="KW-1003">Cell membrane</keyword>
<evidence type="ECO:0000256" key="1">
    <source>
        <dbReference type="ARBA" id="ARBA00004651"/>
    </source>
</evidence>
<keyword evidence="9" id="KW-0808">Transferase</keyword>
<gene>
    <name evidence="9" type="ORF">F0161_09260</name>
</gene>
<feature type="transmembrane region" description="Helical" evidence="7">
    <location>
        <begin position="251"/>
        <end position="270"/>
    </location>
</feature>
<keyword evidence="4 7" id="KW-0812">Transmembrane</keyword>
<keyword evidence="5 7" id="KW-1133">Transmembrane helix</keyword>
<dbReference type="GO" id="GO:0009246">
    <property type="term" value="P:enterobacterial common antigen biosynthetic process"/>
    <property type="evidence" value="ECO:0007669"/>
    <property type="project" value="TreeGrafter"/>
</dbReference>
<dbReference type="PANTHER" id="PTHR40074">
    <property type="entry name" value="O-ACETYLTRANSFERASE WECH"/>
    <property type="match status" value="1"/>
</dbReference>
<evidence type="ECO:0000259" key="8">
    <source>
        <dbReference type="Pfam" id="PF01757"/>
    </source>
</evidence>
<evidence type="ECO:0000256" key="6">
    <source>
        <dbReference type="ARBA" id="ARBA00023136"/>
    </source>
</evidence>
<dbReference type="KEGG" id="lnn:F0161_09260"/>
<evidence type="ECO:0000256" key="3">
    <source>
        <dbReference type="ARBA" id="ARBA00022475"/>
    </source>
</evidence>
<name>A0A5P1X547_9LACO</name>
<sequence length="379" mass="44997">MRILFISGVLLNHTVNIFTSAMNSTSMSYDDLRSIRLMIHFSRMGFMFMSGLVLTMNYYNNHNWHSFWKKRFNGSIWTYLIWNLIIFSLSIFFGVMHAPHHFLITYVGHLFQGDLQYMYYLLVTMQLYLVFPIITWLFHKWPNHHKQLLVISFIVQLALTSLIKYKLWYVDTSHWPYWFHAYSINVFTYQFFFIFGAYASQHYNELTKFVNKHIKIISIIFAGLSLGTIPFYRILNLGILQLNSDHARSAYQPYLMVFDTMAILFIFWLGKRYASWRATHPAALFSRVIGTGAKISFGIYLDQIIGLLLLEWVLAQLSLPDLLLLLLVPIGWLFVLAISFIIAWIFYKVSPFAFLIGRPQLHWRDINKFWRYRTSEKEN</sequence>
<evidence type="ECO:0000256" key="2">
    <source>
        <dbReference type="ARBA" id="ARBA00007400"/>
    </source>
</evidence>
<keyword evidence="10" id="KW-1185">Reference proteome</keyword>
<evidence type="ECO:0000256" key="7">
    <source>
        <dbReference type="SAM" id="Phobius"/>
    </source>
</evidence>
<feature type="transmembrane region" description="Helical" evidence="7">
    <location>
        <begin position="41"/>
        <end position="59"/>
    </location>
</feature>
<dbReference type="OrthoDB" id="65129at2"/>
<comment type="similarity">
    <text evidence="2">Belongs to the acyltransferase 3 family.</text>
</comment>
<evidence type="ECO:0000313" key="9">
    <source>
        <dbReference type="EMBL" id="QER68014.1"/>
    </source>
</evidence>
<dbReference type="Proteomes" id="UP000325295">
    <property type="component" value="Chromosome"/>
</dbReference>
<feature type="transmembrane region" description="Helical" evidence="7">
    <location>
        <begin position="148"/>
        <end position="165"/>
    </location>
</feature>
<accession>A0A5P1X547</accession>
<feature type="transmembrane region" description="Helical" evidence="7">
    <location>
        <begin position="291"/>
        <end position="310"/>
    </location>
</feature>
<feature type="transmembrane region" description="Helical" evidence="7">
    <location>
        <begin position="79"/>
        <end position="97"/>
    </location>
</feature>